<organism evidence="6 7">
    <name type="scientific">Alterisphingorhabdus coralli</name>
    <dbReference type="NCBI Taxonomy" id="3071408"/>
    <lineage>
        <taxon>Bacteria</taxon>
        <taxon>Pseudomonadati</taxon>
        <taxon>Pseudomonadota</taxon>
        <taxon>Alphaproteobacteria</taxon>
        <taxon>Sphingomonadales</taxon>
        <taxon>Sphingomonadaceae</taxon>
        <taxon>Alterisphingorhabdus (ex Yan et al. 2024)</taxon>
    </lineage>
</organism>
<dbReference type="Gene3D" id="3.90.1720.10">
    <property type="entry name" value="endopeptidase domain like (from Nostoc punctiforme)"/>
    <property type="match status" value="1"/>
</dbReference>
<evidence type="ECO:0000256" key="4">
    <source>
        <dbReference type="ARBA" id="ARBA00022807"/>
    </source>
</evidence>
<evidence type="ECO:0000256" key="3">
    <source>
        <dbReference type="ARBA" id="ARBA00022801"/>
    </source>
</evidence>
<keyword evidence="3" id="KW-0378">Hydrolase</keyword>
<evidence type="ECO:0000256" key="1">
    <source>
        <dbReference type="ARBA" id="ARBA00007074"/>
    </source>
</evidence>
<dbReference type="EMBL" id="CP136594">
    <property type="protein sequence ID" value="WOE75687.1"/>
    <property type="molecule type" value="Genomic_DNA"/>
</dbReference>
<dbReference type="InterPro" id="IPR000064">
    <property type="entry name" value="NLP_P60_dom"/>
</dbReference>
<sequence length="128" mass="14124">MELIGAPFRFQGRDPETGLDCVGVARHALRDLTNIPLPDFRYSLRGPGRSTCRAWAEKAGLTALASDSIVLPGDILCVAPGPGQHHLMVAVDQGFVHAHYSIGKVVLWPDHQDWPLVAHWRLDPIHIH</sequence>
<keyword evidence="2" id="KW-0645">Protease</keyword>
<keyword evidence="4" id="KW-0788">Thiol protease</keyword>
<keyword evidence="7" id="KW-1185">Reference proteome</keyword>
<protein>
    <submittedName>
        <fullName evidence="6">NlpC/P60 family protein</fullName>
    </submittedName>
</protein>
<comment type="similarity">
    <text evidence="1">Belongs to the peptidase C40 family.</text>
</comment>
<evidence type="ECO:0000313" key="6">
    <source>
        <dbReference type="EMBL" id="WOE75687.1"/>
    </source>
</evidence>
<accession>A0AA97F9T7</accession>
<dbReference type="Proteomes" id="UP001302429">
    <property type="component" value="Chromosome"/>
</dbReference>
<dbReference type="GO" id="GO:0008234">
    <property type="term" value="F:cysteine-type peptidase activity"/>
    <property type="evidence" value="ECO:0007669"/>
    <property type="project" value="UniProtKB-KW"/>
</dbReference>
<proteinExistence type="inferred from homology"/>
<dbReference type="PROSITE" id="PS51935">
    <property type="entry name" value="NLPC_P60"/>
    <property type="match status" value="1"/>
</dbReference>
<reference evidence="6 7" key="1">
    <citation type="submission" date="2023-10" db="EMBL/GenBank/DDBJ databases">
        <title>Complete genome sequence of a Sphingomonadaceae bacterium.</title>
        <authorList>
            <person name="Yan C."/>
        </authorList>
    </citation>
    <scope>NUCLEOTIDE SEQUENCE [LARGE SCALE GENOMIC DNA]</scope>
    <source>
        <strain evidence="6 7">SCSIO 66989</strain>
    </source>
</reference>
<evidence type="ECO:0000259" key="5">
    <source>
        <dbReference type="PROSITE" id="PS51935"/>
    </source>
</evidence>
<dbReference type="RefSeq" id="WP_317082803.1">
    <property type="nucleotide sequence ID" value="NZ_CP136594.1"/>
</dbReference>
<dbReference type="GO" id="GO:0006508">
    <property type="term" value="P:proteolysis"/>
    <property type="evidence" value="ECO:0007669"/>
    <property type="project" value="UniProtKB-KW"/>
</dbReference>
<dbReference type="Pfam" id="PF00877">
    <property type="entry name" value="NLPC_P60"/>
    <property type="match status" value="1"/>
</dbReference>
<evidence type="ECO:0000313" key="7">
    <source>
        <dbReference type="Proteomes" id="UP001302429"/>
    </source>
</evidence>
<dbReference type="SUPFAM" id="SSF54001">
    <property type="entry name" value="Cysteine proteinases"/>
    <property type="match status" value="1"/>
</dbReference>
<gene>
    <name evidence="6" type="ORF">RB602_02935</name>
</gene>
<dbReference type="InterPro" id="IPR038765">
    <property type="entry name" value="Papain-like_cys_pep_sf"/>
</dbReference>
<dbReference type="KEGG" id="acoa:RB602_02935"/>
<evidence type="ECO:0000256" key="2">
    <source>
        <dbReference type="ARBA" id="ARBA00022670"/>
    </source>
</evidence>
<feature type="domain" description="NlpC/P60" evidence="5">
    <location>
        <begin position="1"/>
        <end position="128"/>
    </location>
</feature>
<name>A0AA97F9T7_9SPHN</name>
<dbReference type="AlphaFoldDB" id="A0AA97F9T7"/>